<dbReference type="OrthoDB" id="9816293at2"/>
<dbReference type="EMBL" id="CP034670">
    <property type="protein sequence ID" value="AZR60667.1"/>
    <property type="molecule type" value="Genomic_DNA"/>
</dbReference>
<reference evidence="2 3" key="1">
    <citation type="submission" date="2018-12" db="EMBL/GenBank/DDBJ databases">
        <title>Genome sequencing of Eikenella corrodens KCOM 3110 (= JS217).</title>
        <authorList>
            <person name="Koo J.-K."/>
            <person name="Park S.-N."/>
            <person name="Lim Y.K."/>
        </authorList>
    </citation>
    <scope>NUCLEOTIDE SEQUENCE [LARGE SCALE GENOMIC DNA]</scope>
    <source>
        <strain evidence="2 3">KCOM 3110</strain>
    </source>
</reference>
<evidence type="ECO:0000256" key="1">
    <source>
        <dbReference type="SAM" id="Phobius"/>
    </source>
</evidence>
<proteinExistence type="predicted"/>
<accession>A0A3S9SMB3</accession>
<feature type="transmembrane region" description="Helical" evidence="1">
    <location>
        <begin position="106"/>
        <end position="125"/>
    </location>
</feature>
<dbReference type="PANTHER" id="PTHR35813">
    <property type="entry name" value="INNER MEMBRANE PROTEIN YBAN"/>
    <property type="match status" value="1"/>
</dbReference>
<keyword evidence="1" id="KW-1133">Transmembrane helix</keyword>
<dbReference type="PANTHER" id="PTHR35813:SF1">
    <property type="entry name" value="INNER MEMBRANE PROTEIN YBAN"/>
    <property type="match status" value="1"/>
</dbReference>
<protein>
    <submittedName>
        <fullName evidence="2">DUF454 domain-containing protein</fullName>
    </submittedName>
</protein>
<keyword evidence="1" id="KW-0472">Membrane</keyword>
<dbReference type="Proteomes" id="UP000282435">
    <property type="component" value="Chromosome"/>
</dbReference>
<evidence type="ECO:0000313" key="3">
    <source>
        <dbReference type="Proteomes" id="UP000282435"/>
    </source>
</evidence>
<organism evidence="2 3">
    <name type="scientific">Eikenella corrodens</name>
    <dbReference type="NCBI Taxonomy" id="539"/>
    <lineage>
        <taxon>Bacteria</taxon>
        <taxon>Pseudomonadati</taxon>
        <taxon>Pseudomonadota</taxon>
        <taxon>Betaproteobacteria</taxon>
        <taxon>Neisseriales</taxon>
        <taxon>Neisseriaceae</taxon>
        <taxon>Eikenella</taxon>
    </lineage>
</organism>
<dbReference type="Pfam" id="PF04304">
    <property type="entry name" value="DUF454"/>
    <property type="match status" value="1"/>
</dbReference>
<gene>
    <name evidence="2" type="ORF">ELB75_12065</name>
</gene>
<evidence type="ECO:0000313" key="2">
    <source>
        <dbReference type="EMBL" id="AZR60667.1"/>
    </source>
</evidence>
<dbReference type="InterPro" id="IPR007401">
    <property type="entry name" value="DUF454"/>
</dbReference>
<dbReference type="GO" id="GO:0005886">
    <property type="term" value="C:plasma membrane"/>
    <property type="evidence" value="ECO:0007669"/>
    <property type="project" value="TreeGrafter"/>
</dbReference>
<feature type="transmembrane region" description="Helical" evidence="1">
    <location>
        <begin position="36"/>
        <end position="58"/>
    </location>
</feature>
<feature type="transmembrane region" description="Helical" evidence="1">
    <location>
        <begin position="6"/>
        <end position="24"/>
    </location>
</feature>
<keyword evidence="1" id="KW-0812">Transmembrane</keyword>
<dbReference type="AlphaFoldDB" id="A0A3S9SMB3"/>
<feature type="transmembrane region" description="Helical" evidence="1">
    <location>
        <begin position="131"/>
        <end position="149"/>
    </location>
</feature>
<name>A0A3S9SMB3_EIKCO</name>
<sequence length="154" mass="17755">MGRTEWMIAVLAAGLAAGVAWIRHRRQTGRDSYLPLWRPFVWLAGWLALLLGIIGIFLPGLPTVPFVLLAAGCWSRTSPRFHRWLSEHRHFGPMVRNWERKRAIPLKGKVLSALMMACSCVWMLYRFPERWWAGAGMAVVCLLVTVWMWRLPSE</sequence>